<evidence type="ECO:0000256" key="5">
    <source>
        <dbReference type="SAM" id="MobiDB-lite"/>
    </source>
</evidence>
<proteinExistence type="inferred from homology"/>
<dbReference type="SUPFAM" id="SSF54189">
    <property type="entry name" value="Ribosomal proteins S24e, L23 and L15e"/>
    <property type="match status" value="1"/>
</dbReference>
<evidence type="ECO:0000313" key="7">
    <source>
        <dbReference type="Proteomes" id="UP000034368"/>
    </source>
</evidence>
<keyword evidence="4" id="KW-0699">rRNA-binding</keyword>
<sequence length="126" mass="13998">MKLNPFKKEDKKKEADKAEVSVPEKKETILVSDSGAYKVLTSLYISEKASLLTNINQYVFKVTAVATKSEIAKKVEKLFSVKVKKVKIVKLPAKRRTVGKYQGKTNAVKKAIVVLKPGYAIEQAKA</sequence>
<organism evidence="6 7">
    <name type="scientific">Candidatus Yanofskybacteria bacterium GW2011_GWB1_45_11</name>
    <dbReference type="NCBI Taxonomy" id="1619026"/>
    <lineage>
        <taxon>Bacteria</taxon>
        <taxon>Candidatus Yanofskyibacteriota</taxon>
    </lineage>
</organism>
<comment type="similarity">
    <text evidence="1 4">Belongs to the universal ribosomal protein uL23 family.</text>
</comment>
<evidence type="ECO:0000256" key="2">
    <source>
        <dbReference type="ARBA" id="ARBA00022980"/>
    </source>
</evidence>
<dbReference type="Proteomes" id="UP000034368">
    <property type="component" value="Unassembled WGS sequence"/>
</dbReference>
<evidence type="ECO:0000256" key="3">
    <source>
        <dbReference type="ARBA" id="ARBA00023274"/>
    </source>
</evidence>
<evidence type="ECO:0000256" key="1">
    <source>
        <dbReference type="ARBA" id="ARBA00006700"/>
    </source>
</evidence>
<keyword evidence="3 4" id="KW-0687">Ribonucleoprotein</keyword>
<dbReference type="EMBL" id="LCKD01000004">
    <property type="protein sequence ID" value="KKT90218.1"/>
    <property type="molecule type" value="Genomic_DNA"/>
</dbReference>
<dbReference type="InterPro" id="IPR012678">
    <property type="entry name" value="Ribosomal_uL23/eL15/eS24_sf"/>
</dbReference>
<dbReference type="GO" id="GO:0006412">
    <property type="term" value="P:translation"/>
    <property type="evidence" value="ECO:0007669"/>
    <property type="project" value="UniProtKB-UniRule"/>
</dbReference>
<gene>
    <name evidence="4" type="primary">rplW</name>
    <name evidence="6" type="ORF">UW90_C0004G0023</name>
</gene>
<dbReference type="GO" id="GO:0005840">
    <property type="term" value="C:ribosome"/>
    <property type="evidence" value="ECO:0007669"/>
    <property type="project" value="UniProtKB-KW"/>
</dbReference>
<dbReference type="GO" id="GO:1990904">
    <property type="term" value="C:ribonucleoprotein complex"/>
    <property type="evidence" value="ECO:0007669"/>
    <property type="project" value="UniProtKB-KW"/>
</dbReference>
<evidence type="ECO:0000313" key="6">
    <source>
        <dbReference type="EMBL" id="KKT90218.1"/>
    </source>
</evidence>
<comment type="caution">
    <text evidence="6">The sequence shown here is derived from an EMBL/GenBank/DDBJ whole genome shotgun (WGS) entry which is preliminary data.</text>
</comment>
<dbReference type="NCBIfam" id="NF004363">
    <property type="entry name" value="PRK05738.2-4"/>
    <property type="match status" value="1"/>
</dbReference>
<comment type="subunit">
    <text evidence="4">Part of the 50S ribosomal subunit. Contacts protein L29, and trigger factor when it is bound to the ribosome.</text>
</comment>
<protein>
    <recommendedName>
        <fullName evidence="4">Large ribosomal subunit protein uL23</fullName>
    </recommendedName>
</protein>
<dbReference type="InterPro" id="IPR013025">
    <property type="entry name" value="Ribosomal_uL23-like"/>
</dbReference>
<keyword evidence="4" id="KW-0694">RNA-binding</keyword>
<dbReference type="InterPro" id="IPR012677">
    <property type="entry name" value="Nucleotide-bd_a/b_plait_sf"/>
</dbReference>
<dbReference type="AlphaFoldDB" id="A0A0G1L335"/>
<dbReference type="Pfam" id="PF00276">
    <property type="entry name" value="Ribosomal_L23"/>
    <property type="match status" value="1"/>
</dbReference>
<dbReference type="GO" id="GO:0003735">
    <property type="term" value="F:structural constituent of ribosome"/>
    <property type="evidence" value="ECO:0007669"/>
    <property type="project" value="InterPro"/>
</dbReference>
<comment type="function">
    <text evidence="4">One of the early assembly proteins it binds 23S rRNA. One of the proteins that surrounds the polypeptide exit tunnel on the outside of the ribosome. Forms the main docking site for trigger factor binding to the ribosome.</text>
</comment>
<accession>A0A0G1L335</accession>
<dbReference type="HAMAP" id="MF_01369_B">
    <property type="entry name" value="Ribosomal_uL23_B"/>
    <property type="match status" value="1"/>
</dbReference>
<keyword evidence="2 4" id="KW-0689">Ribosomal protein</keyword>
<evidence type="ECO:0000256" key="4">
    <source>
        <dbReference type="HAMAP-Rule" id="MF_01369"/>
    </source>
</evidence>
<feature type="region of interest" description="Disordered" evidence="5">
    <location>
        <begin position="1"/>
        <end position="20"/>
    </location>
</feature>
<reference evidence="6 7" key="1">
    <citation type="journal article" date="2015" name="Nature">
        <title>rRNA introns, odd ribosomes, and small enigmatic genomes across a large radiation of phyla.</title>
        <authorList>
            <person name="Brown C.T."/>
            <person name="Hug L.A."/>
            <person name="Thomas B.C."/>
            <person name="Sharon I."/>
            <person name="Castelle C.J."/>
            <person name="Singh A."/>
            <person name="Wilkins M.J."/>
            <person name="Williams K.H."/>
            <person name="Banfield J.F."/>
        </authorList>
    </citation>
    <scope>NUCLEOTIDE SEQUENCE [LARGE SCALE GENOMIC DNA]</scope>
</reference>
<dbReference type="GO" id="GO:0019843">
    <property type="term" value="F:rRNA binding"/>
    <property type="evidence" value="ECO:0007669"/>
    <property type="project" value="UniProtKB-UniRule"/>
</dbReference>
<dbReference type="Gene3D" id="3.30.70.330">
    <property type="match status" value="1"/>
</dbReference>
<name>A0A0G1L335_9BACT</name>